<dbReference type="Proteomes" id="UP000006810">
    <property type="component" value="Chromosome"/>
</dbReference>
<reference evidence="6 7" key="1">
    <citation type="journal article" date="2009" name="Curr. Microbiol.">
        <title>Molecular cloning and expression of a novel cholinephosphotransferase involved in glycoglycerophospholipid biosynthesis of Mycoplasma fermentans.</title>
        <authorList>
            <person name="Ishida N."/>
            <person name="Irikura D."/>
            <person name="Matsuda K."/>
            <person name="Sato S."/>
            <person name="Asano K."/>
        </authorList>
    </citation>
    <scope>NUCLEOTIDE SEQUENCE [LARGE SCALE GENOMIC DNA]</scope>
    <source>
        <strain evidence="7">ATCC 19989 / NBRC 14854 / NCTC 10117 / PG18</strain>
    </source>
</reference>
<evidence type="ECO:0000313" key="7">
    <source>
        <dbReference type="Proteomes" id="UP000006810"/>
    </source>
</evidence>
<evidence type="ECO:0000259" key="4">
    <source>
        <dbReference type="Pfam" id="PF00389"/>
    </source>
</evidence>
<dbReference type="Gene3D" id="3.40.50.720">
    <property type="entry name" value="NAD(P)-binding Rossmann-like Domain"/>
    <property type="match status" value="2"/>
</dbReference>
<keyword evidence="2" id="KW-0520">NAD</keyword>
<dbReference type="PROSITE" id="PS00065">
    <property type="entry name" value="D_2_HYDROXYACID_DH_1"/>
    <property type="match status" value="1"/>
</dbReference>
<dbReference type="HOGENOM" id="CLU_019796_1_1_14"/>
<name>C4XEB3_MYCFP</name>
<dbReference type="InterPro" id="IPR006139">
    <property type="entry name" value="D-isomer_2_OHA_DH_cat_dom"/>
</dbReference>
<organism evidence="6 7">
    <name type="scientific">Mycoplasmopsis fermentans (strain ATCC 19989 / NBRC 14854 / NCTC 10117 / PG18)</name>
    <name type="common">Mycoplasma fermentans</name>
    <dbReference type="NCBI Taxonomy" id="496833"/>
    <lineage>
        <taxon>Bacteria</taxon>
        <taxon>Bacillati</taxon>
        <taxon>Mycoplasmatota</taxon>
        <taxon>Mycoplasmoidales</taxon>
        <taxon>Metamycoplasmataceae</taxon>
        <taxon>Mycoplasmopsis</taxon>
    </lineage>
</organism>
<dbReference type="SUPFAM" id="SSF51735">
    <property type="entry name" value="NAD(P)-binding Rossmann-fold domains"/>
    <property type="match status" value="1"/>
</dbReference>
<evidence type="ECO:0000256" key="1">
    <source>
        <dbReference type="ARBA" id="ARBA00005854"/>
    </source>
</evidence>
<comment type="similarity">
    <text evidence="1 3">Belongs to the D-isomer specific 2-hydroxyacid dehydrogenase family.</text>
</comment>
<dbReference type="InterPro" id="IPR029752">
    <property type="entry name" value="D-isomer_DH_CS1"/>
</dbReference>
<dbReference type="SUPFAM" id="SSF52283">
    <property type="entry name" value="Formate/glycerate dehydrogenase catalytic domain-like"/>
    <property type="match status" value="1"/>
</dbReference>
<dbReference type="PANTHER" id="PTHR43026">
    <property type="entry name" value="2-HYDROXYACID DEHYDROGENASE HOMOLOG 1-RELATED"/>
    <property type="match status" value="1"/>
</dbReference>
<dbReference type="PANTHER" id="PTHR43026:SF1">
    <property type="entry name" value="2-HYDROXYACID DEHYDROGENASE HOMOLOG 1-RELATED"/>
    <property type="match status" value="1"/>
</dbReference>
<dbReference type="AlphaFoldDB" id="C4XEB3"/>
<dbReference type="Pfam" id="PF02826">
    <property type="entry name" value="2-Hacid_dh_C"/>
    <property type="match status" value="1"/>
</dbReference>
<dbReference type="eggNOG" id="COG1052">
    <property type="taxonomic scope" value="Bacteria"/>
</dbReference>
<dbReference type="InterPro" id="IPR036291">
    <property type="entry name" value="NAD(P)-bd_dom_sf"/>
</dbReference>
<evidence type="ECO:0000259" key="5">
    <source>
        <dbReference type="Pfam" id="PF02826"/>
    </source>
</evidence>
<feature type="domain" description="D-isomer specific 2-hydroxyacid dehydrogenase NAD-binding" evidence="5">
    <location>
        <begin position="134"/>
        <end position="321"/>
    </location>
</feature>
<evidence type="ECO:0000256" key="2">
    <source>
        <dbReference type="ARBA" id="ARBA00023027"/>
    </source>
</evidence>
<dbReference type="InterPro" id="IPR058205">
    <property type="entry name" value="D-LDH-like"/>
</dbReference>
<gene>
    <name evidence="6" type="ordered locus">MBIO_0220</name>
</gene>
<dbReference type="PATRIC" id="fig|496833.3.peg.643"/>
<dbReference type="EMBL" id="AP009608">
    <property type="protein sequence ID" value="BAH69485.1"/>
    <property type="molecule type" value="Genomic_DNA"/>
</dbReference>
<dbReference type="GO" id="GO:0008720">
    <property type="term" value="F:D-lactate dehydrogenase (NAD+) activity"/>
    <property type="evidence" value="ECO:0007669"/>
    <property type="project" value="TreeGrafter"/>
</dbReference>
<accession>C4XEB3</accession>
<evidence type="ECO:0000313" key="6">
    <source>
        <dbReference type="EMBL" id="BAH69485.1"/>
    </source>
</evidence>
<dbReference type="GO" id="GO:0051287">
    <property type="term" value="F:NAD binding"/>
    <property type="evidence" value="ECO:0007669"/>
    <property type="project" value="InterPro"/>
</dbReference>
<feature type="domain" description="D-isomer specific 2-hydroxyacid dehydrogenase catalytic" evidence="4">
    <location>
        <begin position="30"/>
        <end position="352"/>
    </location>
</feature>
<dbReference type="CDD" id="cd12184">
    <property type="entry name" value="HGDH_like"/>
    <property type="match status" value="1"/>
</dbReference>
<dbReference type="KEGG" id="mfp:MBIO_0220"/>
<keyword evidence="3" id="KW-0560">Oxidoreductase</keyword>
<evidence type="ECO:0000256" key="3">
    <source>
        <dbReference type="RuleBase" id="RU003719"/>
    </source>
</evidence>
<dbReference type="Pfam" id="PF00389">
    <property type="entry name" value="2-Hacid_dh"/>
    <property type="match status" value="1"/>
</dbReference>
<protein>
    <recommendedName>
        <fullName evidence="8">D-lactate dehydrogenase</fullName>
    </recommendedName>
</protein>
<proteinExistence type="inferred from homology"/>
<keyword evidence="7" id="KW-1185">Reference proteome</keyword>
<dbReference type="InterPro" id="IPR006140">
    <property type="entry name" value="D-isomer_DH_NAD-bd"/>
</dbReference>
<evidence type="ECO:0008006" key="8">
    <source>
        <dbReference type="Google" id="ProtNLM"/>
    </source>
</evidence>
<sequence>MTCSYLFTYLNCSCRISIYVGKIMKIITFKVRNVEKPIFEEINKKFGYKLEIHSESLTMENVNLTKGFDAVIVRVDGSINKEMLDALKANGIKYLLTRTVRTDHIDLEYAHKLGFKMARVPSYSPTAIAELAFAHALMLSRQTLHFGHKGFNKDFTIDPEGFATELKNKTVGIVGVGKIGLAAAKMFKVMTNNVLGFDLYPSEEGKKVVKYTKTLEELVKKSDIISFHCPYIKGKNDKMINDALIKQMKKGVIIVNTARGQIQDEEALLKGLKSGKIQAIATDVLNNEKSIFFKKHAEIENKTFRQLLEFYPRFVLTPHIGSYTDEAVENMVEYTYDNLKEYIETDQCKNAI</sequence>